<evidence type="ECO:0000259" key="1">
    <source>
        <dbReference type="Pfam" id="PF01575"/>
    </source>
</evidence>
<gene>
    <name evidence="2" type="ORF">UFOPK1740_00938</name>
</gene>
<accession>A0A6J6EWT9</accession>
<dbReference type="EMBL" id="CAEZTU010000052">
    <property type="protein sequence ID" value="CAB4581090.1"/>
    <property type="molecule type" value="Genomic_DNA"/>
</dbReference>
<dbReference type="Pfam" id="PF01575">
    <property type="entry name" value="MaoC_dehydratas"/>
    <property type="match status" value="1"/>
</dbReference>
<protein>
    <submittedName>
        <fullName evidence="2">Unannotated protein</fullName>
    </submittedName>
</protein>
<sequence>MSVAIKYSDVEVGFELPKIIHNYQRQDLVKYAQASGDHNKIHLDEDFAKSVGLPDIIAHGMLTMGVASRVVTNWVKDINAIKSFSVKFSAPVVVPNDGKGTYVEFGAKIEEKMADNLVKIAVEARCNGTKVLGRSLIIAQLA</sequence>
<dbReference type="GO" id="GO:0006633">
    <property type="term" value="P:fatty acid biosynthetic process"/>
    <property type="evidence" value="ECO:0007669"/>
    <property type="project" value="InterPro"/>
</dbReference>
<dbReference type="InterPro" id="IPR002539">
    <property type="entry name" value="MaoC-like_dom"/>
</dbReference>
<dbReference type="GO" id="GO:0004312">
    <property type="term" value="F:fatty acid synthase activity"/>
    <property type="evidence" value="ECO:0007669"/>
    <property type="project" value="InterPro"/>
</dbReference>
<reference evidence="2" key="1">
    <citation type="submission" date="2020-05" db="EMBL/GenBank/DDBJ databases">
        <authorList>
            <person name="Chiriac C."/>
            <person name="Salcher M."/>
            <person name="Ghai R."/>
            <person name="Kavagutti S V."/>
        </authorList>
    </citation>
    <scope>NUCLEOTIDE SEQUENCE</scope>
</reference>
<dbReference type="PANTHER" id="PTHR43841">
    <property type="entry name" value="3-HYDROXYACYL-THIOESTER DEHYDRATASE HTDX-RELATED"/>
    <property type="match status" value="1"/>
</dbReference>
<feature type="domain" description="MaoC-like" evidence="1">
    <location>
        <begin position="25"/>
        <end position="113"/>
    </location>
</feature>
<dbReference type="GO" id="GO:0005835">
    <property type="term" value="C:fatty acid synthase complex"/>
    <property type="evidence" value="ECO:0007669"/>
    <property type="project" value="InterPro"/>
</dbReference>
<name>A0A6J6EWT9_9ZZZZ</name>
<dbReference type="SUPFAM" id="SSF54637">
    <property type="entry name" value="Thioesterase/thiol ester dehydrase-isomerase"/>
    <property type="match status" value="1"/>
</dbReference>
<dbReference type="AlphaFoldDB" id="A0A6J6EWT9"/>
<dbReference type="PRINTS" id="PR01483">
    <property type="entry name" value="FASYNTHASE"/>
</dbReference>
<proteinExistence type="predicted"/>
<evidence type="ECO:0000313" key="2">
    <source>
        <dbReference type="EMBL" id="CAB4581090.1"/>
    </source>
</evidence>
<dbReference type="InterPro" id="IPR003965">
    <property type="entry name" value="Fatty_acid_synthase"/>
</dbReference>
<dbReference type="Gene3D" id="3.10.129.10">
    <property type="entry name" value="Hotdog Thioesterase"/>
    <property type="match status" value="1"/>
</dbReference>
<dbReference type="PANTHER" id="PTHR43841:SF3">
    <property type="entry name" value="(3R)-HYDROXYACYL-ACP DEHYDRATASE SUBUNIT HADB"/>
    <property type="match status" value="1"/>
</dbReference>
<dbReference type="InterPro" id="IPR029069">
    <property type="entry name" value="HotDog_dom_sf"/>
</dbReference>
<organism evidence="2">
    <name type="scientific">freshwater metagenome</name>
    <dbReference type="NCBI Taxonomy" id="449393"/>
    <lineage>
        <taxon>unclassified sequences</taxon>
        <taxon>metagenomes</taxon>
        <taxon>ecological metagenomes</taxon>
    </lineage>
</organism>